<keyword evidence="3 5" id="KW-0479">Metal-binding</keyword>
<comment type="function">
    <text evidence="5">Toxic component of a toxin-antitoxin (TA) system. An RNase.</text>
</comment>
<protein>
    <recommendedName>
        <fullName evidence="5">Ribonuclease VapC</fullName>
        <shortName evidence="5">RNase VapC</shortName>
        <ecNumber evidence="5">3.1.-.-</ecNumber>
    </recommendedName>
    <alternativeName>
        <fullName evidence="5">Toxin VapC</fullName>
    </alternativeName>
</protein>
<keyword evidence="1 5" id="KW-1277">Toxin-antitoxin system</keyword>
<feature type="domain" description="PIN" evidence="6">
    <location>
        <begin position="10"/>
        <end position="126"/>
    </location>
</feature>
<dbReference type="InterPro" id="IPR029060">
    <property type="entry name" value="PIN-like_dom_sf"/>
</dbReference>
<feature type="binding site" evidence="5">
    <location>
        <position position="101"/>
    </location>
    <ligand>
        <name>Mg(2+)</name>
        <dbReference type="ChEBI" id="CHEBI:18420"/>
    </ligand>
</feature>
<keyword evidence="4 5" id="KW-0378">Hydrolase</keyword>
<keyword evidence="5" id="KW-0460">Magnesium</keyword>
<keyword evidence="5" id="KW-0800">Toxin</keyword>
<dbReference type="Gene3D" id="3.40.50.1010">
    <property type="entry name" value="5'-nuclease"/>
    <property type="match status" value="1"/>
</dbReference>
<comment type="similarity">
    <text evidence="5">Belongs to the PINc/VapC protein family.</text>
</comment>
<evidence type="ECO:0000256" key="4">
    <source>
        <dbReference type="ARBA" id="ARBA00022801"/>
    </source>
</evidence>
<evidence type="ECO:0000256" key="3">
    <source>
        <dbReference type="ARBA" id="ARBA00022723"/>
    </source>
</evidence>
<dbReference type="HAMAP" id="MF_00265">
    <property type="entry name" value="VapC_Nob1"/>
    <property type="match status" value="1"/>
</dbReference>
<evidence type="ECO:0000313" key="7">
    <source>
        <dbReference type="EMBL" id="MEY9456380.1"/>
    </source>
</evidence>
<sequence length="137" mass="14537">MLKPGGGMIAIDTNLIVRYLTGDHATQSARARALIDGERVFVAATVLLEVEWVLRSAYGYQAADIVRALRAFAGLPTVTVEDGATVAAALDLAERAMDFADALHLTRSGHCDAFVTFDRKLVKAAKAAGHAGVREAL</sequence>
<reference evidence="7 8" key="1">
    <citation type="submission" date="2024-07" db="EMBL/GenBank/DDBJ databases">
        <title>Genomic Encyclopedia of Type Strains, Phase V (KMG-V): Genome sequencing to study the core and pangenomes of soil and plant-associated prokaryotes.</title>
        <authorList>
            <person name="Whitman W."/>
        </authorList>
    </citation>
    <scope>NUCLEOTIDE SEQUENCE [LARGE SCALE GENOMIC DNA]</scope>
    <source>
        <strain evidence="7 8">USDA 152</strain>
    </source>
</reference>
<dbReference type="EC" id="3.1.-.-" evidence="5"/>
<dbReference type="InterPro" id="IPR022907">
    <property type="entry name" value="VapC_family"/>
</dbReference>
<comment type="caution">
    <text evidence="7">The sequence shown here is derived from an EMBL/GenBank/DDBJ whole genome shotgun (WGS) entry which is preliminary data.</text>
</comment>
<evidence type="ECO:0000259" key="6">
    <source>
        <dbReference type="Pfam" id="PF01850"/>
    </source>
</evidence>
<evidence type="ECO:0000256" key="5">
    <source>
        <dbReference type="HAMAP-Rule" id="MF_00265"/>
    </source>
</evidence>
<gene>
    <name evidence="5" type="primary">vapC</name>
    <name evidence="7" type="ORF">ABIG07_005328</name>
</gene>
<dbReference type="SUPFAM" id="SSF88723">
    <property type="entry name" value="PIN domain-like"/>
    <property type="match status" value="1"/>
</dbReference>
<evidence type="ECO:0000256" key="1">
    <source>
        <dbReference type="ARBA" id="ARBA00022649"/>
    </source>
</evidence>
<dbReference type="EMBL" id="JBGBZJ010000003">
    <property type="protein sequence ID" value="MEY9456380.1"/>
    <property type="molecule type" value="Genomic_DNA"/>
</dbReference>
<dbReference type="PANTHER" id="PTHR39664:SF2">
    <property type="entry name" value="NUCLEIC ACID-BINDING PROTEIN, CONTAINING PIN DOMAIN-RELATED"/>
    <property type="match status" value="1"/>
</dbReference>
<proteinExistence type="inferred from homology"/>
<keyword evidence="2 5" id="KW-0540">Nuclease</keyword>
<evidence type="ECO:0000256" key="2">
    <source>
        <dbReference type="ARBA" id="ARBA00022722"/>
    </source>
</evidence>
<dbReference type="Proteomes" id="UP001565369">
    <property type="component" value="Unassembled WGS sequence"/>
</dbReference>
<organism evidence="7 8">
    <name type="scientific">Bradyrhizobium ottawaense</name>
    <dbReference type="NCBI Taxonomy" id="931866"/>
    <lineage>
        <taxon>Bacteria</taxon>
        <taxon>Pseudomonadati</taxon>
        <taxon>Pseudomonadota</taxon>
        <taxon>Alphaproteobacteria</taxon>
        <taxon>Hyphomicrobiales</taxon>
        <taxon>Nitrobacteraceae</taxon>
        <taxon>Bradyrhizobium</taxon>
    </lineage>
</organism>
<comment type="cofactor">
    <cofactor evidence="5">
        <name>Mg(2+)</name>
        <dbReference type="ChEBI" id="CHEBI:18420"/>
    </cofactor>
</comment>
<dbReference type="Pfam" id="PF01850">
    <property type="entry name" value="PIN"/>
    <property type="match status" value="1"/>
</dbReference>
<name>A0ABV4FZ21_9BRAD</name>
<dbReference type="InterPro" id="IPR002716">
    <property type="entry name" value="PIN_dom"/>
</dbReference>
<accession>A0ABV4FZ21</accession>
<dbReference type="CDD" id="cd18683">
    <property type="entry name" value="PIN_VapC-like"/>
    <property type="match status" value="1"/>
</dbReference>
<feature type="binding site" evidence="5">
    <location>
        <position position="12"/>
    </location>
    <ligand>
        <name>Mg(2+)</name>
        <dbReference type="ChEBI" id="CHEBI:18420"/>
    </ligand>
</feature>
<keyword evidence="8" id="KW-1185">Reference proteome</keyword>
<dbReference type="PANTHER" id="PTHR39664">
    <property type="match status" value="1"/>
</dbReference>
<evidence type="ECO:0000313" key="8">
    <source>
        <dbReference type="Proteomes" id="UP001565369"/>
    </source>
</evidence>